<dbReference type="GO" id="GO:0003676">
    <property type="term" value="F:nucleic acid binding"/>
    <property type="evidence" value="ECO:0007669"/>
    <property type="project" value="InterPro"/>
</dbReference>
<dbReference type="InterPro" id="IPR001878">
    <property type="entry name" value="Znf_CCHC"/>
</dbReference>
<evidence type="ECO:0000313" key="5">
    <source>
        <dbReference type="Proteomes" id="UP001497516"/>
    </source>
</evidence>
<feature type="compositionally biased region" description="Basic and acidic residues" evidence="2">
    <location>
        <begin position="180"/>
        <end position="214"/>
    </location>
</feature>
<dbReference type="EMBL" id="OZ034814">
    <property type="protein sequence ID" value="CAL1360288.1"/>
    <property type="molecule type" value="Genomic_DNA"/>
</dbReference>
<feature type="domain" description="CCHC-type" evidence="3">
    <location>
        <begin position="80"/>
        <end position="94"/>
    </location>
</feature>
<proteinExistence type="predicted"/>
<evidence type="ECO:0000256" key="2">
    <source>
        <dbReference type="SAM" id="MobiDB-lite"/>
    </source>
</evidence>
<reference evidence="4 5" key="1">
    <citation type="submission" date="2024-04" db="EMBL/GenBank/DDBJ databases">
        <authorList>
            <person name="Fracassetti M."/>
        </authorList>
    </citation>
    <scope>NUCLEOTIDE SEQUENCE [LARGE SCALE GENOMIC DNA]</scope>
</reference>
<feature type="region of interest" description="Disordered" evidence="2">
    <location>
        <begin position="100"/>
        <end position="344"/>
    </location>
</feature>
<name>A0AAV2CV95_9ROSI</name>
<accession>A0AAV2CV95</accession>
<evidence type="ECO:0000313" key="4">
    <source>
        <dbReference type="EMBL" id="CAL1360288.1"/>
    </source>
</evidence>
<dbReference type="PANTHER" id="PTHR31286:SF99">
    <property type="entry name" value="DUF4283 DOMAIN-CONTAINING PROTEIN"/>
    <property type="match status" value="1"/>
</dbReference>
<feature type="compositionally biased region" description="Low complexity" evidence="2">
    <location>
        <begin position="101"/>
        <end position="112"/>
    </location>
</feature>
<evidence type="ECO:0000256" key="1">
    <source>
        <dbReference type="PROSITE-ProRule" id="PRU00047"/>
    </source>
</evidence>
<dbReference type="AlphaFoldDB" id="A0AAV2CV95"/>
<organism evidence="4 5">
    <name type="scientific">Linum trigynum</name>
    <dbReference type="NCBI Taxonomy" id="586398"/>
    <lineage>
        <taxon>Eukaryota</taxon>
        <taxon>Viridiplantae</taxon>
        <taxon>Streptophyta</taxon>
        <taxon>Embryophyta</taxon>
        <taxon>Tracheophyta</taxon>
        <taxon>Spermatophyta</taxon>
        <taxon>Magnoliopsida</taxon>
        <taxon>eudicotyledons</taxon>
        <taxon>Gunneridae</taxon>
        <taxon>Pentapetalae</taxon>
        <taxon>rosids</taxon>
        <taxon>fabids</taxon>
        <taxon>Malpighiales</taxon>
        <taxon>Linaceae</taxon>
        <taxon>Linum</taxon>
    </lineage>
</organism>
<feature type="compositionally biased region" description="Low complexity" evidence="2">
    <location>
        <begin position="310"/>
        <end position="319"/>
    </location>
</feature>
<dbReference type="GO" id="GO:0008270">
    <property type="term" value="F:zinc ion binding"/>
    <property type="evidence" value="ECO:0007669"/>
    <property type="project" value="UniProtKB-KW"/>
</dbReference>
<keyword evidence="5" id="KW-1185">Reference proteome</keyword>
<keyword evidence="1" id="KW-0479">Metal-binding</keyword>
<feature type="region of interest" description="Disordered" evidence="2">
    <location>
        <begin position="377"/>
        <end position="409"/>
    </location>
</feature>
<sequence length="409" mass="44207">MVVWIQLPAFPVHFYHKEILFTIGNMIGQAIKLDFHTQHQQRAKFARIAVELDLSKPLITRIRLDGKWQYIEYENLPTCCFECGKIGHTSLTCPLTMMKAQQSQSEPSQRSPENWEETPSEDKAGFGPWMQVTRRTRRNNRKAEKGNSNVNQGEAAGNGRPGKGKHVNTDVEILNGKKGGQKETGKKETGAQEKGRADDNGQRKGKEGVGKDMVEEATGGKGILGPIPSAKAGLFAGLNKETGLSRSKEPGAKPSSSGNRPSGGHNKPKPNDNTSPASPPPTTQLTGPNATNIQIVSVPTLEMQKESAARAEAPSATARTKNRSPQNKKKAKSPRKSPTKVAMRALQVWTPVKQRKSKARAKMASLTLEEIAAWTSAGQSGQEVGGEPGLPKKDSRMAVADLANPTAAS</sequence>
<dbReference type="PROSITE" id="PS50158">
    <property type="entry name" value="ZF_CCHC"/>
    <property type="match status" value="1"/>
</dbReference>
<dbReference type="InterPro" id="IPR040256">
    <property type="entry name" value="At4g02000-like"/>
</dbReference>
<keyword evidence="1" id="KW-0862">Zinc</keyword>
<keyword evidence="1" id="KW-0863">Zinc-finger</keyword>
<feature type="compositionally biased region" description="Polar residues" evidence="2">
    <location>
        <begin position="283"/>
        <end position="297"/>
    </location>
</feature>
<dbReference type="Proteomes" id="UP001497516">
    <property type="component" value="Chromosome 10"/>
</dbReference>
<gene>
    <name evidence="4" type="ORF">LTRI10_LOCUS7733</name>
</gene>
<evidence type="ECO:0000259" key="3">
    <source>
        <dbReference type="PROSITE" id="PS50158"/>
    </source>
</evidence>
<dbReference type="PANTHER" id="PTHR31286">
    <property type="entry name" value="GLYCINE-RICH CELL WALL STRUCTURAL PROTEIN 1.8-LIKE"/>
    <property type="match status" value="1"/>
</dbReference>
<feature type="compositionally biased region" description="Basic residues" evidence="2">
    <location>
        <begin position="320"/>
        <end position="338"/>
    </location>
</feature>
<protein>
    <recommendedName>
        <fullName evidence="3">CCHC-type domain-containing protein</fullName>
    </recommendedName>
</protein>